<dbReference type="AlphaFoldDB" id="A0AA36GXK4"/>
<proteinExistence type="predicted"/>
<name>A0AA36GXK4_CYLNA</name>
<accession>A0AA36GXK4</accession>
<gene>
    <name evidence="1" type="ORF">CYNAS_LOCUS12157</name>
</gene>
<dbReference type="Proteomes" id="UP001176961">
    <property type="component" value="Unassembled WGS sequence"/>
</dbReference>
<sequence length="297" mass="34406">MKAESLGCNCEAEWEADVSWCELNKHGFAIIAEVEIEYRRLGEKRDNSYIEVNAFIERAIKSGESLGRVPPRKPIRLQLQFTPPCTLDLTSYYRPGALLSVGGKLEANVLSVTECNYEKWKIFANKDIAEKWNRPTMAPVCKQLLEEEGKRRASPFYCKWRWTPQFAWCTLGHTDIEISATLAKSSLIPCAYPLVGIYRLVLALLLAQPVIVAQIKLEEKFLPRRNDSKSYFLQAKVKITAVYKWGKKFPERQKEKILEWDPLPLRLRFLEECHPRFPTVHGHHIVKGELYQIFEHV</sequence>
<protein>
    <submittedName>
        <fullName evidence="1">Uncharacterized protein</fullName>
    </submittedName>
</protein>
<evidence type="ECO:0000313" key="2">
    <source>
        <dbReference type="Proteomes" id="UP001176961"/>
    </source>
</evidence>
<evidence type="ECO:0000313" key="1">
    <source>
        <dbReference type="EMBL" id="CAJ0600174.1"/>
    </source>
</evidence>
<keyword evidence="2" id="KW-1185">Reference proteome</keyword>
<comment type="caution">
    <text evidence="1">The sequence shown here is derived from an EMBL/GenBank/DDBJ whole genome shotgun (WGS) entry which is preliminary data.</text>
</comment>
<reference evidence="1" key="1">
    <citation type="submission" date="2023-07" db="EMBL/GenBank/DDBJ databases">
        <authorList>
            <consortium name="CYATHOMIX"/>
        </authorList>
    </citation>
    <scope>NUCLEOTIDE SEQUENCE</scope>
    <source>
        <strain evidence="1">N/A</strain>
    </source>
</reference>
<dbReference type="EMBL" id="CATQJL010000223">
    <property type="protein sequence ID" value="CAJ0600174.1"/>
    <property type="molecule type" value="Genomic_DNA"/>
</dbReference>
<organism evidence="1 2">
    <name type="scientific">Cylicocyclus nassatus</name>
    <name type="common">Nematode worm</name>
    <dbReference type="NCBI Taxonomy" id="53992"/>
    <lineage>
        <taxon>Eukaryota</taxon>
        <taxon>Metazoa</taxon>
        <taxon>Ecdysozoa</taxon>
        <taxon>Nematoda</taxon>
        <taxon>Chromadorea</taxon>
        <taxon>Rhabditida</taxon>
        <taxon>Rhabditina</taxon>
        <taxon>Rhabditomorpha</taxon>
        <taxon>Strongyloidea</taxon>
        <taxon>Strongylidae</taxon>
        <taxon>Cylicocyclus</taxon>
    </lineage>
</organism>